<protein>
    <submittedName>
        <fullName evidence="2">Uncharacterized protein</fullName>
    </submittedName>
</protein>
<gene>
    <name evidence="2" type="ORF">K490DRAFT_63341</name>
</gene>
<name>A0A9P4M0R6_9PEZI</name>
<evidence type="ECO:0000313" key="3">
    <source>
        <dbReference type="Proteomes" id="UP000799776"/>
    </source>
</evidence>
<feature type="compositionally biased region" description="Polar residues" evidence="1">
    <location>
        <begin position="65"/>
        <end position="74"/>
    </location>
</feature>
<organism evidence="2 3">
    <name type="scientific">Saccharata proteae CBS 121410</name>
    <dbReference type="NCBI Taxonomy" id="1314787"/>
    <lineage>
        <taxon>Eukaryota</taxon>
        <taxon>Fungi</taxon>
        <taxon>Dikarya</taxon>
        <taxon>Ascomycota</taxon>
        <taxon>Pezizomycotina</taxon>
        <taxon>Dothideomycetes</taxon>
        <taxon>Dothideomycetes incertae sedis</taxon>
        <taxon>Botryosphaeriales</taxon>
        <taxon>Saccharataceae</taxon>
        <taxon>Saccharata</taxon>
    </lineage>
</organism>
<feature type="region of interest" description="Disordered" evidence="1">
    <location>
        <begin position="27"/>
        <end position="115"/>
    </location>
</feature>
<dbReference type="Proteomes" id="UP000799776">
    <property type="component" value="Unassembled WGS sequence"/>
</dbReference>
<feature type="compositionally biased region" description="Low complexity" evidence="1">
    <location>
        <begin position="37"/>
        <end position="64"/>
    </location>
</feature>
<accession>A0A9P4M0R6</accession>
<feature type="compositionally biased region" description="Low complexity" evidence="1">
    <location>
        <begin position="82"/>
        <end position="115"/>
    </location>
</feature>
<dbReference type="AlphaFoldDB" id="A0A9P4M0R6"/>
<comment type="caution">
    <text evidence="2">The sequence shown here is derived from an EMBL/GenBank/DDBJ whole genome shotgun (WGS) entry which is preliminary data.</text>
</comment>
<proteinExistence type="predicted"/>
<keyword evidence="3" id="KW-1185">Reference proteome</keyword>
<dbReference type="EMBL" id="ML978713">
    <property type="protein sequence ID" value="KAF2090462.1"/>
    <property type="molecule type" value="Genomic_DNA"/>
</dbReference>
<reference evidence="2" key="1">
    <citation type="journal article" date="2020" name="Stud. Mycol.">
        <title>101 Dothideomycetes genomes: a test case for predicting lifestyles and emergence of pathogens.</title>
        <authorList>
            <person name="Haridas S."/>
            <person name="Albert R."/>
            <person name="Binder M."/>
            <person name="Bloem J."/>
            <person name="Labutti K."/>
            <person name="Salamov A."/>
            <person name="Andreopoulos B."/>
            <person name="Baker S."/>
            <person name="Barry K."/>
            <person name="Bills G."/>
            <person name="Bluhm B."/>
            <person name="Cannon C."/>
            <person name="Castanera R."/>
            <person name="Culley D."/>
            <person name="Daum C."/>
            <person name="Ezra D."/>
            <person name="Gonzalez J."/>
            <person name="Henrissat B."/>
            <person name="Kuo A."/>
            <person name="Liang C."/>
            <person name="Lipzen A."/>
            <person name="Lutzoni F."/>
            <person name="Magnuson J."/>
            <person name="Mondo S."/>
            <person name="Nolan M."/>
            <person name="Ohm R."/>
            <person name="Pangilinan J."/>
            <person name="Park H.-J."/>
            <person name="Ramirez L."/>
            <person name="Alfaro M."/>
            <person name="Sun H."/>
            <person name="Tritt A."/>
            <person name="Yoshinaga Y."/>
            <person name="Zwiers L.-H."/>
            <person name="Turgeon B."/>
            <person name="Goodwin S."/>
            <person name="Spatafora J."/>
            <person name="Crous P."/>
            <person name="Grigoriev I."/>
        </authorList>
    </citation>
    <scope>NUCLEOTIDE SEQUENCE</scope>
    <source>
        <strain evidence="2">CBS 121410</strain>
    </source>
</reference>
<evidence type="ECO:0000313" key="2">
    <source>
        <dbReference type="EMBL" id="KAF2090462.1"/>
    </source>
</evidence>
<sequence>MNPSTQQHVYIPNLVGLQALTFSLDYFNPEPEMSTPSNTQIFTTHTTTSASTPSPSSPDLSTSSAELSTSQPTAPSMYRNLSTSSISSTRSTGSTSSSRSDSSMTSTSSWSPRSTSRIVGAGHYFVD</sequence>
<evidence type="ECO:0000256" key="1">
    <source>
        <dbReference type="SAM" id="MobiDB-lite"/>
    </source>
</evidence>